<accession>A0A8H5B3Z5</accession>
<dbReference type="InterPro" id="IPR023393">
    <property type="entry name" value="START-like_dom_sf"/>
</dbReference>
<feature type="region of interest" description="Disordered" evidence="1">
    <location>
        <begin position="659"/>
        <end position="682"/>
    </location>
</feature>
<protein>
    <recommendedName>
        <fullName evidence="2">START domain-containing protein</fullName>
    </recommendedName>
</protein>
<evidence type="ECO:0000256" key="1">
    <source>
        <dbReference type="SAM" id="MobiDB-lite"/>
    </source>
</evidence>
<feature type="domain" description="START" evidence="2">
    <location>
        <begin position="451"/>
        <end position="619"/>
    </location>
</feature>
<organism evidence="3 4">
    <name type="scientific">Psilocybe cf. subviscida</name>
    <dbReference type="NCBI Taxonomy" id="2480587"/>
    <lineage>
        <taxon>Eukaryota</taxon>
        <taxon>Fungi</taxon>
        <taxon>Dikarya</taxon>
        <taxon>Basidiomycota</taxon>
        <taxon>Agaricomycotina</taxon>
        <taxon>Agaricomycetes</taxon>
        <taxon>Agaricomycetidae</taxon>
        <taxon>Agaricales</taxon>
        <taxon>Agaricineae</taxon>
        <taxon>Strophariaceae</taxon>
        <taxon>Psilocybe</taxon>
    </lineage>
</organism>
<dbReference type="PANTHER" id="PTHR19308:SF54">
    <property type="entry name" value="START DOMAIN-CONTAINING PROTEIN"/>
    <property type="match status" value="1"/>
</dbReference>
<dbReference type="InterPro" id="IPR002913">
    <property type="entry name" value="START_lipid-bd_dom"/>
</dbReference>
<dbReference type="Proteomes" id="UP000567179">
    <property type="component" value="Unassembled WGS sequence"/>
</dbReference>
<feature type="region of interest" description="Disordered" evidence="1">
    <location>
        <begin position="1789"/>
        <end position="1865"/>
    </location>
</feature>
<dbReference type="EMBL" id="JAACJJ010000042">
    <property type="protein sequence ID" value="KAF5316266.1"/>
    <property type="molecule type" value="Genomic_DNA"/>
</dbReference>
<dbReference type="GO" id="GO:0005737">
    <property type="term" value="C:cytoplasm"/>
    <property type="evidence" value="ECO:0007669"/>
    <property type="project" value="UniProtKB-ARBA"/>
</dbReference>
<dbReference type="PROSITE" id="PS50848">
    <property type="entry name" value="START"/>
    <property type="match status" value="2"/>
</dbReference>
<evidence type="ECO:0000259" key="2">
    <source>
        <dbReference type="PROSITE" id="PS50848"/>
    </source>
</evidence>
<name>A0A8H5B3Z5_9AGAR</name>
<dbReference type="Gene3D" id="3.30.530.20">
    <property type="match status" value="3"/>
</dbReference>
<dbReference type="GO" id="GO:0008289">
    <property type="term" value="F:lipid binding"/>
    <property type="evidence" value="ECO:0007669"/>
    <property type="project" value="InterPro"/>
</dbReference>
<feature type="region of interest" description="Disordered" evidence="1">
    <location>
        <begin position="802"/>
        <end position="844"/>
    </location>
</feature>
<evidence type="ECO:0000313" key="4">
    <source>
        <dbReference type="Proteomes" id="UP000567179"/>
    </source>
</evidence>
<comment type="caution">
    <text evidence="3">The sequence shown here is derived from an EMBL/GenBank/DDBJ whole genome shotgun (WGS) entry which is preliminary data.</text>
</comment>
<feature type="domain" description="START" evidence="2">
    <location>
        <begin position="910"/>
        <end position="1119"/>
    </location>
</feature>
<feature type="compositionally biased region" description="Low complexity" evidence="1">
    <location>
        <begin position="831"/>
        <end position="841"/>
    </location>
</feature>
<gene>
    <name evidence="3" type="ORF">D9619_006235</name>
</gene>
<feature type="compositionally biased region" description="Low complexity" evidence="1">
    <location>
        <begin position="1295"/>
        <end position="1310"/>
    </location>
</feature>
<feature type="region of interest" description="Disordered" evidence="1">
    <location>
        <begin position="1719"/>
        <end position="1748"/>
    </location>
</feature>
<proteinExistence type="predicted"/>
<feature type="compositionally biased region" description="Polar residues" evidence="1">
    <location>
        <begin position="665"/>
        <end position="682"/>
    </location>
</feature>
<reference evidence="3 4" key="1">
    <citation type="journal article" date="2020" name="ISME J.">
        <title>Uncovering the hidden diversity of litter-decomposition mechanisms in mushroom-forming fungi.</title>
        <authorList>
            <person name="Floudas D."/>
            <person name="Bentzer J."/>
            <person name="Ahren D."/>
            <person name="Johansson T."/>
            <person name="Persson P."/>
            <person name="Tunlid A."/>
        </authorList>
    </citation>
    <scope>NUCLEOTIDE SEQUENCE [LARGE SCALE GENOMIC DNA]</scope>
    <source>
        <strain evidence="3 4">CBS 101986</strain>
    </source>
</reference>
<dbReference type="InterPro" id="IPR051213">
    <property type="entry name" value="START_lipid_transfer"/>
</dbReference>
<feature type="compositionally biased region" description="Low complexity" evidence="1">
    <location>
        <begin position="1491"/>
        <end position="1517"/>
    </location>
</feature>
<dbReference type="PANTHER" id="PTHR19308">
    <property type="entry name" value="PHOSPHATIDYLCHOLINE TRANSFER PROTEIN"/>
    <property type="match status" value="1"/>
</dbReference>
<keyword evidence="4" id="KW-1185">Reference proteome</keyword>
<evidence type="ECO:0000313" key="3">
    <source>
        <dbReference type="EMBL" id="KAF5316266.1"/>
    </source>
</evidence>
<feature type="region of interest" description="Disordered" evidence="1">
    <location>
        <begin position="1209"/>
        <end position="1312"/>
    </location>
</feature>
<dbReference type="CDD" id="cd00177">
    <property type="entry name" value="START"/>
    <property type="match status" value="1"/>
</dbReference>
<sequence length="1984" mass="212665">MWRLKQSWYSALSDAEAYFRQLLTSPPADWKRLTHSGDSSLSKQKGKARLSSVPELADVVVQRNANTPGEDVYKMVLEVLTTEEEMSLEPWKAVLTTPELRQEWDPAVEDAHLLEMFDRNTRISKTNYTLGWPSNPRDSVTISRAFQDATTVIDITTSLPRSPDEPAYLRPSPPFVRSHVQHAKKVARLRMTCFWQHDLKALWGFGSSTAAIAQQLATMTLSLFKTVIKRGGRVPKLIGYGNGVSVEHARYQIDREALTIDYAIIPDDEDHVHHELGLQGMDEVHALREYRRLTRSIECVLPSTAGWDIQVTIKGSSAEVESIPWSGHATRSSPDQILFRLTHGALTDDDAVLKVKVVLEVSGGTRGLRVNGLATKIHDLEERDPTSRTIPQKILQDVASAVDLSIQTSSSMATVSSTASSSMGLPVLRQHMERTPAAEKSILSKEPEAKWRRTTEARGVSITQLDSIDPTLVVYRAEATFVGVGLWDLYGAVVSPGARVYWDKQHEDGVLLEDVNELTELWHFKTKPAWPVNGRDSVVLKTVYKSPTTIHVFSFSAEDPHLFPHIPPAEPNVIRTQVDLQGWAIEALSPTTTLLTLLEQSDPKGWTNKTSIPTQMINTLAGIGEFAIKCGGPPVVTRLAGSKANELRYDHERGVFKVEYEPSANRRSTGTNNPSTSDNSSHPAIECEIRCDVDTWAASLDIVVDPPPHSITCLRRHRLSSEGGGLWLTLTHDSIFVDDERLLAIVRRAPGKEKGLVMVNGAKVQVDVEELPEHEIKNLIRQKRVKPPRIPLDQPPVIGLVKRRRAEWSGSENQDSKTDQTTQMTDDKSKGSSSAAAWGSSPKTPSPLARFFTFAVDQATATTQQAVAAITPASPAVVSSVQSLDPAKPAMQYALDALAWTQEFNSKSQSQDGWTLVSDKGVVVQRKLLPEISPVVPVHKGFKVIEGVSAEELASVITEFDCRKNWDERYESVRILETYGGQSRTAFMTAKGGFPFRDRGFYLASVLARECLPASSTSRRSPGEVAEQSPTTRNAILCVSTSFSPEAGNGFSPAKYNPYTLPIGRVFIDAWILETLDPYTKENYTIPSSRCTRLVAIDYAGSIPATFNTNINATMARGVLAIETYMKTIVKAPIPITRLPAPGLIISERKTEDNGAGTPVHSSALAEVAGANSMSWKLKKRDDFRVLLDAQFDVEKKVYRSSVLVTMPQARRMRPSSSRREPSSATIVPSVNDVNTAASAPDKGGITPKPSHLVLSSSPHGRQRQPSGESLPETIDSTHSDATLNAPEANASDASHTNSVTWSVTSSTQSLLNTPVPPMPGAMSPGIPLRPAFPTPSSLTSSSILPSTSATISRAGHAVSPSSSVRHDPTISISPPRIRQRAASSGSNAFNFNARTLYHPDGSVVRGRTTSAAFGNKSDVRSPTANSNLIVLEMIIDTKTYAAGAPAGWCGYALDIRARKRGAVALKRDGQAETVALSILGKDIQSTGSKPTPASSDSATISSSSTPVSTSVPPSTNVASADLSDLTSALPFVYTVHTVPASQLHSSGLSAERGATRHLVRLVLPTAQYYETPVSDPLTEDNTGNSSGAPKPRPAWLEELEQEDSGIVVEAVVRALAKGEGSTIKEKKHGAKSRVWINGQVVPVVSEKESLSSLGREELLSDRISKTSVLSRAPNEAEPLPVELRAPVALADDLLVQPVLTSSTDTASGVVAGLATDAVLGSGSGASDEKQVGDDGNRGGEDCPRTTKADGTALHELAPGMASGLFGFLQSYGQNTLTMFGSGTIGAGAGAGSSPSAAPGADASGTSEPTAGGATTAPGAGEGTASSTPSASAAGDAKSDATSTVENPQDAAARVGHRDRPQGPPRMYPRSTLLFVALIAFLLGSLLRSLLSPADFIYVVTDANDANDAAIATACVAPPGTGVGAGVGDPGACMPTSGRSKAAELAQSAGVGMDGSGWREIRRLLEIKYLVGGWDFQVAVVRRH</sequence>
<feature type="compositionally biased region" description="Low complexity" evidence="1">
    <location>
        <begin position="1792"/>
        <end position="1844"/>
    </location>
</feature>
<feature type="region of interest" description="Disordered" evidence="1">
    <location>
        <begin position="1335"/>
        <end position="1384"/>
    </location>
</feature>
<feature type="compositionally biased region" description="Polar residues" evidence="1">
    <location>
        <begin position="1225"/>
        <end position="1238"/>
    </location>
</feature>
<feature type="region of interest" description="Disordered" evidence="1">
    <location>
        <begin position="1573"/>
        <end position="1593"/>
    </location>
</feature>
<dbReference type="OrthoDB" id="196858at2759"/>
<feature type="compositionally biased region" description="Polar residues" evidence="1">
    <location>
        <begin position="1254"/>
        <end position="1268"/>
    </location>
</feature>
<feature type="compositionally biased region" description="Basic and acidic residues" evidence="1">
    <location>
        <begin position="1727"/>
        <end position="1748"/>
    </location>
</feature>
<feature type="region of interest" description="Disordered" evidence="1">
    <location>
        <begin position="1485"/>
        <end position="1517"/>
    </location>
</feature>
<feature type="compositionally biased region" description="Low complexity" evidence="1">
    <location>
        <begin position="1335"/>
        <end position="1353"/>
    </location>
</feature>
<dbReference type="SUPFAM" id="SSF55961">
    <property type="entry name" value="Bet v1-like"/>
    <property type="match status" value="3"/>
</dbReference>
<dbReference type="Pfam" id="PF01852">
    <property type="entry name" value="START"/>
    <property type="match status" value="1"/>
</dbReference>